<protein>
    <recommendedName>
        <fullName evidence="3">Nitrite reductase</fullName>
    </recommendedName>
</protein>
<proteinExistence type="predicted"/>
<dbReference type="EMBL" id="WOCD01000003">
    <property type="protein sequence ID" value="MUH72435.1"/>
    <property type="molecule type" value="Genomic_DNA"/>
</dbReference>
<keyword evidence="2" id="KW-1185">Reference proteome</keyword>
<evidence type="ECO:0000313" key="2">
    <source>
        <dbReference type="Proteomes" id="UP000439994"/>
    </source>
</evidence>
<reference evidence="1 2" key="1">
    <citation type="submission" date="2019-11" db="EMBL/GenBank/DDBJ databases">
        <title>P. haliotis isolates from Z. marina roots.</title>
        <authorList>
            <person name="Cohen M."/>
            <person name="Jospin G."/>
            <person name="Eisen J.A."/>
            <person name="Coil D.A."/>
        </authorList>
    </citation>
    <scope>NUCLEOTIDE SEQUENCE [LARGE SCALE GENOMIC DNA]</scope>
    <source>
        <strain evidence="1 2">UCD-MCMsp1aY</strain>
    </source>
</reference>
<evidence type="ECO:0000313" key="1">
    <source>
        <dbReference type="EMBL" id="MUH72435.1"/>
    </source>
</evidence>
<gene>
    <name evidence="1" type="ORF">GNP35_08030</name>
</gene>
<dbReference type="OrthoDB" id="5772882at2"/>
<evidence type="ECO:0008006" key="3">
    <source>
        <dbReference type="Google" id="ProtNLM"/>
    </source>
</evidence>
<accession>A0A6N8F781</accession>
<sequence>MPFIVAIVAIIGGLLYSAYEQKVKLQLAKEKNKTSEHEENLAKEVALLKERIVVLEKIVTDKNYSLKDEIDSLSKAS</sequence>
<dbReference type="Proteomes" id="UP000439994">
    <property type="component" value="Unassembled WGS sequence"/>
</dbReference>
<comment type="caution">
    <text evidence="1">The sequence shown here is derived from an EMBL/GenBank/DDBJ whole genome shotgun (WGS) entry which is preliminary data.</text>
</comment>
<dbReference type="AlphaFoldDB" id="A0A6N8F781"/>
<organism evidence="1 2">
    <name type="scientific">Psychrosphaera haliotis</name>
    <dbReference type="NCBI Taxonomy" id="555083"/>
    <lineage>
        <taxon>Bacteria</taxon>
        <taxon>Pseudomonadati</taxon>
        <taxon>Pseudomonadota</taxon>
        <taxon>Gammaproteobacteria</taxon>
        <taxon>Alteromonadales</taxon>
        <taxon>Pseudoalteromonadaceae</taxon>
        <taxon>Psychrosphaera</taxon>
    </lineage>
</organism>
<name>A0A6N8F781_9GAMM</name>